<feature type="transmembrane region" description="Helical" evidence="1">
    <location>
        <begin position="280"/>
        <end position="301"/>
    </location>
</feature>
<geneLocation type="plasmid" evidence="3">
    <name>ptb1</name>
</geneLocation>
<dbReference type="Proteomes" id="UP000182993">
    <property type="component" value="Plasmid pTB1"/>
</dbReference>
<feature type="transmembrane region" description="Helical" evidence="1">
    <location>
        <begin position="251"/>
        <end position="268"/>
    </location>
</feature>
<feature type="transmembrane region" description="Helical" evidence="1">
    <location>
        <begin position="321"/>
        <end position="342"/>
    </location>
</feature>
<feature type="transmembrane region" description="Helical" evidence="1">
    <location>
        <begin position="96"/>
        <end position="124"/>
    </location>
</feature>
<evidence type="ECO:0000313" key="3">
    <source>
        <dbReference type="Proteomes" id="UP000182993"/>
    </source>
</evidence>
<proteinExistence type="predicted"/>
<feature type="transmembrane region" description="Helical" evidence="1">
    <location>
        <begin position="152"/>
        <end position="184"/>
    </location>
</feature>
<sequence>MSARGEYRPPVPPPQNLQGLSELAHALRGLLSQVSDPYELAAHLEVLGYNRYRVERLFGLPNTFALAQALFALAQRDFRPKAKPPKPRGTLGPRHLAVALTLGGTLVVFWSTGSVGWLSALFLLTWSQLVARTSFRAAVELETPEAEEVLNLMAWVGVLGVSVTAFLDLGFAATWGAGLAWVAVGVLTLRGLEAKAAWVASGFLLLAVLLRIAGIDPFWAGLLPLLLLLREGHPLRREGFPFFGKILAEEWVYGAYGLGQGFVLWKLVDLAGERALVGLGLYLLASLLVEMRLSAFVATLAKTLWQTENPVALLLALQRSLWSYTFTASVPTFLILLGLPWSGEYHVPLLGFGFLSFLSAMALALNALGAIHGSALAFLTGALLLHLAPNPLLLGAVALGLLLYLLEHLRHPERYGLYLL</sequence>
<dbReference type="AlphaFoldDB" id="A0A1J0LVH0"/>
<dbReference type="OrthoDB" id="32171at2"/>
<feature type="transmembrane region" description="Helical" evidence="1">
    <location>
        <begin position="349"/>
        <end position="371"/>
    </location>
</feature>
<keyword evidence="1" id="KW-0472">Membrane</keyword>
<evidence type="ECO:0000313" key="2">
    <source>
        <dbReference type="EMBL" id="APD10350.1"/>
    </source>
</evidence>
<feature type="transmembrane region" description="Helical" evidence="1">
    <location>
        <begin position="196"/>
        <end position="220"/>
    </location>
</feature>
<evidence type="ECO:0000256" key="1">
    <source>
        <dbReference type="SAM" id="Phobius"/>
    </source>
</evidence>
<keyword evidence="1" id="KW-1133">Transmembrane helix</keyword>
<protein>
    <submittedName>
        <fullName evidence="2">Uncharacterized protein</fullName>
    </submittedName>
</protein>
<dbReference type="RefSeq" id="WP_071678052.1">
    <property type="nucleotide sequence ID" value="NZ_CP016313.1"/>
</dbReference>
<accession>A0A1J0LVH0</accession>
<keyword evidence="1" id="KW-0812">Transmembrane</keyword>
<dbReference type="KEGG" id="tbc:A0O31_02323"/>
<name>A0A1J0LVH0_THEBO</name>
<reference evidence="3" key="1">
    <citation type="submission" date="2016-06" db="EMBL/GenBank/DDBJ databases">
        <title>Whole genome sequencing of Thermus brockianus strain GE-1.</title>
        <authorList>
            <person name="Schaefers C."/>
            <person name="Blank S."/>
            <person name="Wiebusch S."/>
            <person name="Elleuche S."/>
            <person name="Antranikian G."/>
        </authorList>
    </citation>
    <scope>NUCLEOTIDE SEQUENCE [LARGE SCALE GENOMIC DNA]</scope>
    <source>
        <strain evidence="3">GE-1</strain>
        <plasmid evidence="3">ptb1</plasmid>
    </source>
</reference>
<dbReference type="EMBL" id="CP016313">
    <property type="protein sequence ID" value="APD10350.1"/>
    <property type="molecule type" value="Genomic_DNA"/>
</dbReference>
<organism evidence="2 3">
    <name type="scientific">Thermus brockianus</name>
    <dbReference type="NCBI Taxonomy" id="56956"/>
    <lineage>
        <taxon>Bacteria</taxon>
        <taxon>Thermotogati</taxon>
        <taxon>Deinococcota</taxon>
        <taxon>Deinococci</taxon>
        <taxon>Thermales</taxon>
        <taxon>Thermaceae</taxon>
        <taxon>Thermus</taxon>
    </lineage>
</organism>
<feature type="transmembrane region" description="Helical" evidence="1">
    <location>
        <begin position="383"/>
        <end position="406"/>
    </location>
</feature>
<gene>
    <name evidence="2" type="ORF">A0O31_02323</name>
</gene>
<keyword evidence="2" id="KW-0614">Plasmid</keyword>